<dbReference type="Pfam" id="PF12796">
    <property type="entry name" value="Ank_2"/>
    <property type="match status" value="2"/>
</dbReference>
<dbReference type="Proteomes" id="UP000037460">
    <property type="component" value="Unassembled WGS sequence"/>
</dbReference>
<dbReference type="PANTHER" id="PTHR24166">
    <property type="entry name" value="ROLLING PEBBLES, ISOFORM B"/>
    <property type="match status" value="1"/>
</dbReference>
<dbReference type="InterPro" id="IPR036770">
    <property type="entry name" value="Ankyrin_rpt-contain_sf"/>
</dbReference>
<accession>A0A0M0JMZ4</accession>
<dbReference type="PROSITE" id="PS50088">
    <property type="entry name" value="ANK_REPEAT"/>
    <property type="match status" value="3"/>
</dbReference>
<dbReference type="InterPro" id="IPR050889">
    <property type="entry name" value="Dendritic_Spine_Reg/Scaffold"/>
</dbReference>
<dbReference type="AlphaFoldDB" id="A0A0M0JMZ4"/>
<feature type="repeat" description="ANK" evidence="3">
    <location>
        <begin position="39"/>
        <end position="71"/>
    </location>
</feature>
<evidence type="ECO:0000256" key="1">
    <source>
        <dbReference type="ARBA" id="ARBA00022737"/>
    </source>
</evidence>
<organism evidence="4 5">
    <name type="scientific">Chrysochromulina tobinii</name>
    <dbReference type="NCBI Taxonomy" id="1460289"/>
    <lineage>
        <taxon>Eukaryota</taxon>
        <taxon>Haptista</taxon>
        <taxon>Haptophyta</taxon>
        <taxon>Prymnesiophyceae</taxon>
        <taxon>Prymnesiales</taxon>
        <taxon>Chrysochromulinaceae</taxon>
        <taxon>Chrysochromulina</taxon>
    </lineage>
</organism>
<evidence type="ECO:0000313" key="4">
    <source>
        <dbReference type="EMBL" id="KOO27870.1"/>
    </source>
</evidence>
<gene>
    <name evidence="4" type="ORF">Ctob_013799</name>
</gene>
<dbReference type="Gene3D" id="1.25.40.20">
    <property type="entry name" value="Ankyrin repeat-containing domain"/>
    <property type="match status" value="2"/>
</dbReference>
<dbReference type="InterPro" id="IPR002110">
    <property type="entry name" value="Ankyrin_rpt"/>
</dbReference>
<feature type="non-terminal residue" evidence="4">
    <location>
        <position position="270"/>
    </location>
</feature>
<dbReference type="OrthoDB" id="539213at2759"/>
<dbReference type="PROSITE" id="PS50297">
    <property type="entry name" value="ANK_REP_REGION"/>
    <property type="match status" value="3"/>
</dbReference>
<sequence length="270" mass="28220">MAKKKGGASNGDVPAITGWLAASGSIDATWDSPMDHNVRGFTLLMLACLRGHEPLVVLLLQRKASLDMQDGHGATALIISTANGRHSIVAMLLQAGARTDLKARKGGTALDFAQARGYDVIVQLIRTHEAASAGTKADTLPDVIAGAAKLGKVDEVLEWLACGGLVDAPNPAEMGATALMLACANGREALVAKLLELGASTDAKRADGSTPLMIAALGAHRGVVRQLVMHRRPPTFNYDAITKPIAGVSEYALEFRASGRWRSAPTLTPA</sequence>
<name>A0A0M0JMZ4_9EUKA</name>
<keyword evidence="5" id="KW-1185">Reference proteome</keyword>
<dbReference type="SMART" id="SM00248">
    <property type="entry name" value="ANK"/>
    <property type="match status" value="4"/>
</dbReference>
<evidence type="ECO:0000313" key="5">
    <source>
        <dbReference type="Proteomes" id="UP000037460"/>
    </source>
</evidence>
<feature type="repeat" description="ANK" evidence="3">
    <location>
        <begin position="72"/>
        <end position="104"/>
    </location>
</feature>
<reference evidence="5" key="1">
    <citation type="journal article" date="2015" name="PLoS Genet.">
        <title>Genome Sequence and Transcriptome Analyses of Chrysochromulina tobin: Metabolic Tools for Enhanced Algal Fitness in the Prominent Order Prymnesiales (Haptophyceae).</title>
        <authorList>
            <person name="Hovde B.T."/>
            <person name="Deodato C.R."/>
            <person name="Hunsperger H.M."/>
            <person name="Ryken S.A."/>
            <person name="Yost W."/>
            <person name="Jha R.K."/>
            <person name="Patterson J."/>
            <person name="Monnat R.J. Jr."/>
            <person name="Barlow S.B."/>
            <person name="Starkenburg S.R."/>
            <person name="Cattolico R.A."/>
        </authorList>
    </citation>
    <scope>NUCLEOTIDE SEQUENCE</scope>
    <source>
        <strain evidence="5">CCMP291</strain>
    </source>
</reference>
<keyword evidence="2 3" id="KW-0040">ANK repeat</keyword>
<comment type="caution">
    <text evidence="4">The sequence shown here is derived from an EMBL/GenBank/DDBJ whole genome shotgun (WGS) entry which is preliminary data.</text>
</comment>
<proteinExistence type="predicted"/>
<keyword evidence="1" id="KW-0677">Repeat</keyword>
<protein>
    <submittedName>
        <fullName evidence="4">Ankyrin repeat domain-containing protein 29-like protein</fullName>
    </submittedName>
</protein>
<feature type="repeat" description="ANK" evidence="3">
    <location>
        <begin position="174"/>
        <end position="206"/>
    </location>
</feature>
<dbReference type="PANTHER" id="PTHR24166:SF48">
    <property type="entry name" value="PROTEIN VAPYRIN"/>
    <property type="match status" value="1"/>
</dbReference>
<dbReference type="SUPFAM" id="SSF48403">
    <property type="entry name" value="Ankyrin repeat"/>
    <property type="match status" value="1"/>
</dbReference>
<evidence type="ECO:0000256" key="2">
    <source>
        <dbReference type="ARBA" id="ARBA00023043"/>
    </source>
</evidence>
<evidence type="ECO:0000256" key="3">
    <source>
        <dbReference type="PROSITE-ProRule" id="PRU00023"/>
    </source>
</evidence>
<dbReference type="EMBL" id="JWZX01002652">
    <property type="protein sequence ID" value="KOO27870.1"/>
    <property type="molecule type" value="Genomic_DNA"/>
</dbReference>